<evidence type="ECO:0000256" key="1">
    <source>
        <dbReference type="SAM" id="Phobius"/>
    </source>
</evidence>
<proteinExistence type="predicted"/>
<feature type="transmembrane region" description="Helical" evidence="1">
    <location>
        <begin position="65"/>
        <end position="87"/>
    </location>
</feature>
<keyword evidence="1" id="KW-0472">Membrane</keyword>
<organism evidence="2 3">
    <name type="scientific">Sporosarcina limicola</name>
    <dbReference type="NCBI Taxonomy" id="34101"/>
    <lineage>
        <taxon>Bacteria</taxon>
        <taxon>Bacillati</taxon>
        <taxon>Bacillota</taxon>
        <taxon>Bacilli</taxon>
        <taxon>Bacillales</taxon>
        <taxon>Caryophanaceae</taxon>
        <taxon>Sporosarcina</taxon>
    </lineage>
</organism>
<name>A0A927RH02_9BACL</name>
<keyword evidence="1" id="KW-0812">Transmembrane</keyword>
<gene>
    <name evidence="2" type="ORF">H4683_004108</name>
</gene>
<reference evidence="2" key="1">
    <citation type="submission" date="2020-10" db="EMBL/GenBank/DDBJ databases">
        <title>Genomic Encyclopedia of Type Strains, Phase IV (KMG-IV): sequencing the most valuable type-strain genomes for metagenomic binning, comparative biology and taxonomic classification.</title>
        <authorList>
            <person name="Goeker M."/>
        </authorList>
    </citation>
    <scope>NUCLEOTIDE SEQUENCE</scope>
    <source>
        <strain evidence="2">DSM 13886</strain>
    </source>
</reference>
<sequence length="92" mass="9647">MILKGKYGLTSSVLSIVGLLLFYASSFGENGALGIYFFLGVAAWITSVTLGIVGVKSKENGFLKFFGLSIISIIILGYGGIIVLMGMRGFGA</sequence>
<dbReference type="AlphaFoldDB" id="A0A927RH02"/>
<dbReference type="RefSeq" id="WP_192600574.1">
    <property type="nucleotide sequence ID" value="NZ_JADBEL010000043.1"/>
</dbReference>
<accession>A0A927RH02</accession>
<dbReference type="Proteomes" id="UP000658225">
    <property type="component" value="Unassembled WGS sequence"/>
</dbReference>
<protein>
    <submittedName>
        <fullName evidence="2">Uncharacterized protein</fullName>
    </submittedName>
</protein>
<evidence type="ECO:0000313" key="2">
    <source>
        <dbReference type="EMBL" id="MBE1556982.1"/>
    </source>
</evidence>
<evidence type="ECO:0000313" key="3">
    <source>
        <dbReference type="Proteomes" id="UP000658225"/>
    </source>
</evidence>
<comment type="caution">
    <text evidence="2">The sequence shown here is derived from an EMBL/GenBank/DDBJ whole genome shotgun (WGS) entry which is preliminary data.</text>
</comment>
<keyword evidence="1" id="KW-1133">Transmembrane helix</keyword>
<dbReference type="EMBL" id="JADBEL010000043">
    <property type="protein sequence ID" value="MBE1556982.1"/>
    <property type="molecule type" value="Genomic_DNA"/>
</dbReference>
<feature type="transmembrane region" description="Helical" evidence="1">
    <location>
        <begin position="7"/>
        <end position="27"/>
    </location>
</feature>
<feature type="transmembrane region" description="Helical" evidence="1">
    <location>
        <begin position="33"/>
        <end position="53"/>
    </location>
</feature>
<keyword evidence="3" id="KW-1185">Reference proteome</keyword>